<evidence type="ECO:0000313" key="5">
    <source>
        <dbReference type="EMBL" id="MFD2829932.1"/>
    </source>
</evidence>
<dbReference type="SUPFAM" id="SSF51182">
    <property type="entry name" value="RmlC-like cupins"/>
    <property type="match status" value="1"/>
</dbReference>
<dbReference type="InterPro" id="IPR011051">
    <property type="entry name" value="RmlC_Cupin_sf"/>
</dbReference>
<dbReference type="InterPro" id="IPR014710">
    <property type="entry name" value="RmlC-like_jellyroll"/>
</dbReference>
<dbReference type="EMBL" id="JBHUOQ010000001">
    <property type="protein sequence ID" value="MFD2829932.1"/>
    <property type="molecule type" value="Genomic_DNA"/>
</dbReference>
<dbReference type="PANTHER" id="PTHR43280:SF28">
    <property type="entry name" value="HTH-TYPE TRANSCRIPTIONAL ACTIVATOR RHAS"/>
    <property type="match status" value="1"/>
</dbReference>
<protein>
    <submittedName>
        <fullName evidence="5">Helix-turn-helix domain-containing protein</fullName>
    </submittedName>
</protein>
<dbReference type="PROSITE" id="PS00041">
    <property type="entry name" value="HTH_ARAC_FAMILY_1"/>
    <property type="match status" value="1"/>
</dbReference>
<dbReference type="CDD" id="cd02208">
    <property type="entry name" value="cupin_RmlC-like"/>
    <property type="match status" value="1"/>
</dbReference>
<dbReference type="SMART" id="SM00342">
    <property type="entry name" value="HTH_ARAC"/>
    <property type="match status" value="1"/>
</dbReference>
<comment type="caution">
    <text evidence="5">The sequence shown here is derived from an EMBL/GenBank/DDBJ whole genome shotgun (WGS) entry which is preliminary data.</text>
</comment>
<keyword evidence="1" id="KW-0805">Transcription regulation</keyword>
<keyword evidence="3" id="KW-0804">Transcription</keyword>
<proteinExistence type="predicted"/>
<keyword evidence="6" id="KW-1185">Reference proteome</keyword>
<dbReference type="Pfam" id="PF07883">
    <property type="entry name" value="Cupin_2"/>
    <property type="match status" value="1"/>
</dbReference>
<dbReference type="SUPFAM" id="SSF46689">
    <property type="entry name" value="Homeodomain-like"/>
    <property type="match status" value="2"/>
</dbReference>
<dbReference type="Gene3D" id="2.60.120.10">
    <property type="entry name" value="Jelly Rolls"/>
    <property type="match status" value="1"/>
</dbReference>
<dbReference type="InterPro" id="IPR018062">
    <property type="entry name" value="HTH_AraC-typ_CS"/>
</dbReference>
<dbReference type="PROSITE" id="PS01124">
    <property type="entry name" value="HTH_ARAC_FAMILY_2"/>
    <property type="match status" value="1"/>
</dbReference>
<feature type="domain" description="HTH araC/xylS-type" evidence="4">
    <location>
        <begin position="184"/>
        <end position="282"/>
    </location>
</feature>
<evidence type="ECO:0000313" key="6">
    <source>
        <dbReference type="Proteomes" id="UP001597519"/>
    </source>
</evidence>
<evidence type="ECO:0000256" key="1">
    <source>
        <dbReference type="ARBA" id="ARBA00023015"/>
    </source>
</evidence>
<dbReference type="InterPro" id="IPR009057">
    <property type="entry name" value="Homeodomain-like_sf"/>
</dbReference>
<accession>A0ABW5WTT7</accession>
<name>A0ABW5WTT7_9STAP</name>
<keyword evidence="2" id="KW-0238">DNA-binding</keyword>
<dbReference type="PRINTS" id="PR00032">
    <property type="entry name" value="HTHARAC"/>
</dbReference>
<dbReference type="InterPro" id="IPR020449">
    <property type="entry name" value="Tscrpt_reg_AraC-type_HTH"/>
</dbReference>
<sequence length="283" mass="33052">MLNSFNQEYISYHHPEWHHSILYTVFSKNSLKYIPLHWHPEIQFIVVMTGSLKVYMGSNSKILAKGEGMFINSGVIHEIHAENDSSSFICWNIGADAIDSYLEKQFVTPLIADDTLPFLLLKNTNKNQKIIINSVQEAYRIFEGGSRSFELTVTGLYLDCLKHLLEEVSLDQHTKDLIYDPRVKKLLWFIHENYNHNITLKSLSEIVYLSESETIRLFKKHIGKTPIKYLLNYRLLYSLYFLTDTQSSISEIAHQCGFSSVSYYIKSFKSNYQMTPNQYRKNH</sequence>
<dbReference type="InterPro" id="IPR013096">
    <property type="entry name" value="Cupin_2"/>
</dbReference>
<organism evidence="5 6">
    <name type="scientific">Corticicoccus populi</name>
    <dbReference type="NCBI Taxonomy" id="1812821"/>
    <lineage>
        <taxon>Bacteria</taxon>
        <taxon>Bacillati</taxon>
        <taxon>Bacillota</taxon>
        <taxon>Bacilli</taxon>
        <taxon>Bacillales</taxon>
        <taxon>Staphylococcaceae</taxon>
        <taxon>Corticicoccus</taxon>
    </lineage>
</organism>
<gene>
    <name evidence="5" type="ORF">ACFSX4_05575</name>
</gene>
<evidence type="ECO:0000256" key="2">
    <source>
        <dbReference type="ARBA" id="ARBA00023125"/>
    </source>
</evidence>
<evidence type="ECO:0000259" key="4">
    <source>
        <dbReference type="PROSITE" id="PS01124"/>
    </source>
</evidence>
<dbReference type="RefSeq" id="WP_377772379.1">
    <property type="nucleotide sequence ID" value="NZ_JBHUOQ010000001.1"/>
</dbReference>
<dbReference type="Proteomes" id="UP001597519">
    <property type="component" value="Unassembled WGS sequence"/>
</dbReference>
<evidence type="ECO:0000256" key="3">
    <source>
        <dbReference type="ARBA" id="ARBA00023163"/>
    </source>
</evidence>
<reference evidence="6" key="1">
    <citation type="journal article" date="2019" name="Int. J. Syst. Evol. Microbiol.">
        <title>The Global Catalogue of Microorganisms (GCM) 10K type strain sequencing project: providing services to taxonomists for standard genome sequencing and annotation.</title>
        <authorList>
            <consortium name="The Broad Institute Genomics Platform"/>
            <consortium name="The Broad Institute Genome Sequencing Center for Infectious Disease"/>
            <person name="Wu L."/>
            <person name="Ma J."/>
        </authorList>
    </citation>
    <scope>NUCLEOTIDE SEQUENCE [LARGE SCALE GENOMIC DNA]</scope>
    <source>
        <strain evidence="6">KCTC 33575</strain>
    </source>
</reference>
<dbReference type="Pfam" id="PF12833">
    <property type="entry name" value="HTH_18"/>
    <property type="match status" value="1"/>
</dbReference>
<dbReference type="Gene3D" id="1.10.10.60">
    <property type="entry name" value="Homeodomain-like"/>
    <property type="match status" value="2"/>
</dbReference>
<dbReference type="InterPro" id="IPR018060">
    <property type="entry name" value="HTH_AraC"/>
</dbReference>
<dbReference type="PANTHER" id="PTHR43280">
    <property type="entry name" value="ARAC-FAMILY TRANSCRIPTIONAL REGULATOR"/>
    <property type="match status" value="1"/>
</dbReference>